<protein>
    <submittedName>
        <fullName evidence="1">Sigma-70 family RNA polymerase sigma factor</fullName>
    </submittedName>
</protein>
<accession>A0A4Q5C713</accession>
<gene>
    <name evidence="1" type="ORF">EAI93_06780</name>
</gene>
<dbReference type="InterPro" id="IPR036388">
    <property type="entry name" value="WH-like_DNA-bd_sf"/>
</dbReference>
<dbReference type="Proteomes" id="UP000292665">
    <property type="component" value="Unassembled WGS sequence"/>
</dbReference>
<evidence type="ECO:0000313" key="1">
    <source>
        <dbReference type="EMBL" id="RYS80280.1"/>
    </source>
</evidence>
<dbReference type="InterPro" id="IPR013324">
    <property type="entry name" value="RNA_pol_sigma_r3/r4-like"/>
</dbReference>
<comment type="caution">
    <text evidence="1">The sequence shown here is derived from an EMBL/GenBank/DDBJ whole genome shotgun (WGS) entry which is preliminary data.</text>
</comment>
<proteinExistence type="predicted"/>
<dbReference type="SUPFAM" id="SSF88659">
    <property type="entry name" value="Sigma3 and sigma4 domains of RNA polymerase sigma factors"/>
    <property type="match status" value="1"/>
</dbReference>
<organism evidence="1 2">
    <name type="scientific">[Ruminococcus] torques</name>
    <dbReference type="NCBI Taxonomy" id="33039"/>
    <lineage>
        <taxon>Bacteria</taxon>
        <taxon>Bacillati</taxon>
        <taxon>Bacillota</taxon>
        <taxon>Clostridia</taxon>
        <taxon>Lachnospirales</taxon>
        <taxon>Lachnospiraceae</taxon>
        <taxon>Mediterraneibacter</taxon>
    </lineage>
</organism>
<dbReference type="EMBL" id="RCYR01000010">
    <property type="protein sequence ID" value="RYS80280.1"/>
    <property type="molecule type" value="Genomic_DNA"/>
</dbReference>
<dbReference type="Gene3D" id="1.10.10.10">
    <property type="entry name" value="Winged helix-like DNA-binding domain superfamily/Winged helix DNA-binding domain"/>
    <property type="match status" value="1"/>
</dbReference>
<reference evidence="1 2" key="1">
    <citation type="journal article" date="2019" name="Science, e1252229">
        <title>Invertible promoters mediate bacterial phase variation, antibiotic resistance, and host adaptation in the gut.</title>
        <authorList>
            <person name="Jiang X."/>
            <person name="Hall A.B."/>
            <person name="Arthur T.D."/>
            <person name="Plichta D.R."/>
            <person name="Covington C.T."/>
            <person name="Poyet M."/>
            <person name="Crothers J."/>
            <person name="Moses P.L."/>
            <person name="Tolonen A.C."/>
            <person name="Vlamakis H."/>
            <person name="Alm E.J."/>
            <person name="Xavier R.J."/>
        </authorList>
    </citation>
    <scope>NUCLEOTIDE SEQUENCE [LARGE SCALE GENOMIC DNA]</scope>
    <source>
        <strain evidence="2">aa_0143</strain>
    </source>
</reference>
<name>A0A4Q5C713_9FIRM</name>
<dbReference type="RefSeq" id="WP_129794867.1">
    <property type="nucleotide sequence ID" value="NZ_RCYR01000010.1"/>
</dbReference>
<dbReference type="AlphaFoldDB" id="A0A4Q5C713"/>
<evidence type="ECO:0000313" key="2">
    <source>
        <dbReference type="Proteomes" id="UP000292665"/>
    </source>
</evidence>
<sequence>MTKLTLTEQEELFAKDCKLINLRYEYTNYTGKEKWAVVTELTEKKLRKKYPDIIKRYTPFVLLSMAQGEVINESDRNDDKYGKRAKRTLDVYGYEDDISEQFHRELITPFADPFEQAEEEQLEIEKEQLRRMEIAKVRKVLEMMKPIQKERLCKVVLMGLSSRKIAQEEGVNYSAVDKSIAAAIKNFKKYYENL</sequence>